<organism evidence="6 7">
    <name type="scientific">Phyllobacterium sophorae</name>
    <dbReference type="NCBI Taxonomy" id="1520277"/>
    <lineage>
        <taxon>Bacteria</taxon>
        <taxon>Pseudomonadati</taxon>
        <taxon>Pseudomonadota</taxon>
        <taxon>Alphaproteobacteria</taxon>
        <taxon>Hyphomicrobiales</taxon>
        <taxon>Phyllobacteriaceae</taxon>
        <taxon>Phyllobacterium</taxon>
    </lineage>
</organism>
<dbReference type="PANTHER" id="PTHR47506:SF1">
    <property type="entry name" value="HTH-TYPE TRANSCRIPTIONAL REGULATOR YJDC"/>
    <property type="match status" value="1"/>
</dbReference>
<protein>
    <submittedName>
        <fullName evidence="6">TetR family transcriptional regulator</fullName>
    </submittedName>
</protein>
<reference evidence="7" key="1">
    <citation type="submission" date="2017-11" db="EMBL/GenBank/DDBJ databases">
        <authorList>
            <person name="Kuznetsova I."/>
            <person name="Sazanova A."/>
            <person name="Chirak E."/>
            <person name="Safronova V."/>
            <person name="Willems A."/>
        </authorList>
    </citation>
    <scope>NUCLEOTIDE SEQUENCE [LARGE SCALE GENOMIC DNA]</scope>
    <source>
        <strain evidence="7">CCBAU 03422</strain>
    </source>
</reference>
<dbReference type="PROSITE" id="PS50977">
    <property type="entry name" value="HTH_TETR_2"/>
    <property type="match status" value="1"/>
</dbReference>
<evidence type="ECO:0000313" key="7">
    <source>
        <dbReference type="Proteomes" id="UP000241764"/>
    </source>
</evidence>
<evidence type="ECO:0000256" key="4">
    <source>
        <dbReference type="PROSITE-ProRule" id="PRU00335"/>
    </source>
</evidence>
<evidence type="ECO:0000256" key="2">
    <source>
        <dbReference type="ARBA" id="ARBA00023125"/>
    </source>
</evidence>
<dbReference type="Gene3D" id="1.10.357.10">
    <property type="entry name" value="Tetracycline Repressor, domain 2"/>
    <property type="match status" value="1"/>
</dbReference>
<dbReference type="PANTHER" id="PTHR47506">
    <property type="entry name" value="TRANSCRIPTIONAL REGULATORY PROTEIN"/>
    <property type="match status" value="1"/>
</dbReference>
<dbReference type="AlphaFoldDB" id="A0A2P7BLG0"/>
<proteinExistence type="predicted"/>
<accession>A0A2P7BLG0</accession>
<feature type="DNA-binding region" description="H-T-H motif" evidence="4">
    <location>
        <begin position="50"/>
        <end position="69"/>
    </location>
</feature>
<evidence type="ECO:0000256" key="3">
    <source>
        <dbReference type="ARBA" id="ARBA00023163"/>
    </source>
</evidence>
<keyword evidence="2 4" id="KW-0238">DNA-binding</keyword>
<evidence type="ECO:0000313" key="6">
    <source>
        <dbReference type="EMBL" id="PSH67275.1"/>
    </source>
</evidence>
<name>A0A2P7BLG0_9HYPH</name>
<keyword evidence="3" id="KW-0804">Transcription</keyword>
<keyword evidence="1" id="KW-0805">Transcription regulation</keyword>
<dbReference type="Pfam" id="PF00440">
    <property type="entry name" value="TetR_N"/>
    <property type="match status" value="1"/>
</dbReference>
<dbReference type="OrthoDB" id="9787680at2"/>
<gene>
    <name evidence="6" type="ORF">CU103_02660</name>
</gene>
<dbReference type="SUPFAM" id="SSF48498">
    <property type="entry name" value="Tetracyclin repressor-like, C-terminal domain"/>
    <property type="match status" value="1"/>
</dbReference>
<evidence type="ECO:0000256" key="1">
    <source>
        <dbReference type="ARBA" id="ARBA00023015"/>
    </source>
</evidence>
<sequence>MSSTLTQKMSNPGDAAIGIAECSDRRVPPRDRIITSAIELFRQHGIKGIGVDAIADAADSNKMTLYRHFGSKDDLVCECLRQVSARGEQTWRDLENAYPQDPMGQLHGWVQQAAEGVFDDPHGCDLANAAVELKEASHPAHKVIMEAKKAHMERLSDLCRRAGIEQHERLADALVLLAEGARVCRQSVGSNGPQQRLKQTCEAMIAAFSPKP</sequence>
<dbReference type="Proteomes" id="UP000241764">
    <property type="component" value="Unassembled WGS sequence"/>
</dbReference>
<dbReference type="PRINTS" id="PR00455">
    <property type="entry name" value="HTHTETR"/>
</dbReference>
<dbReference type="EMBL" id="PGGM01000001">
    <property type="protein sequence ID" value="PSH67275.1"/>
    <property type="molecule type" value="Genomic_DNA"/>
</dbReference>
<comment type="caution">
    <text evidence="6">The sequence shown here is derived from an EMBL/GenBank/DDBJ whole genome shotgun (WGS) entry which is preliminary data.</text>
</comment>
<dbReference type="RefSeq" id="WP_106662340.1">
    <property type="nucleotide sequence ID" value="NZ_PGGM01000001.1"/>
</dbReference>
<dbReference type="SUPFAM" id="SSF46689">
    <property type="entry name" value="Homeodomain-like"/>
    <property type="match status" value="1"/>
</dbReference>
<evidence type="ECO:0000259" key="5">
    <source>
        <dbReference type="PROSITE" id="PS50977"/>
    </source>
</evidence>
<dbReference type="GO" id="GO:0003677">
    <property type="term" value="F:DNA binding"/>
    <property type="evidence" value="ECO:0007669"/>
    <property type="project" value="UniProtKB-UniRule"/>
</dbReference>
<keyword evidence="7" id="KW-1185">Reference proteome</keyword>
<feature type="domain" description="HTH tetR-type" evidence="5">
    <location>
        <begin position="27"/>
        <end position="87"/>
    </location>
</feature>
<dbReference type="InterPro" id="IPR036271">
    <property type="entry name" value="Tet_transcr_reg_TetR-rel_C_sf"/>
</dbReference>
<dbReference type="InterPro" id="IPR009057">
    <property type="entry name" value="Homeodomain-like_sf"/>
</dbReference>
<dbReference type="InterPro" id="IPR001647">
    <property type="entry name" value="HTH_TetR"/>
</dbReference>